<evidence type="ECO:0000313" key="3">
    <source>
        <dbReference type="Proteomes" id="UP000516349"/>
    </source>
</evidence>
<dbReference type="KEGG" id="ebla:JGUZn3_09610"/>
<keyword evidence="1" id="KW-0812">Transmembrane</keyword>
<dbReference type="RefSeq" id="WP_203414539.1">
    <property type="nucleotide sequence ID" value="NZ_CP060244.1"/>
</dbReference>
<gene>
    <name evidence="2" type="ORF">JGUZn3_09610</name>
</gene>
<dbReference type="AlphaFoldDB" id="A0A7H1NQY2"/>
<sequence>MAFLMIKDSAAPIRSALPSLVNLHSPEILGEVLAAVWVKLATKTRHRMLKTYLLSCLLGSPLWKPTLAMPCALLISLLSLSYFLPFLVDKEDIPYLGKKMLAAATTACILREIFHS</sequence>
<dbReference type="Proteomes" id="UP000516349">
    <property type="component" value="Chromosome"/>
</dbReference>
<keyword evidence="3" id="KW-1185">Reference proteome</keyword>
<evidence type="ECO:0000256" key="1">
    <source>
        <dbReference type="SAM" id="Phobius"/>
    </source>
</evidence>
<reference evidence="2 3" key="1">
    <citation type="submission" date="2020-08" db="EMBL/GenBank/DDBJ databases">
        <title>Complete genome sequence of Entomobacter blattae G55GP.</title>
        <authorList>
            <person name="Poehlein A."/>
            <person name="Guzman J."/>
            <person name="Daniel R."/>
            <person name="Vilcinskas A."/>
        </authorList>
    </citation>
    <scope>NUCLEOTIDE SEQUENCE [LARGE SCALE GENOMIC DNA]</scope>
    <source>
        <strain evidence="2 3">G55GP</strain>
    </source>
</reference>
<proteinExistence type="predicted"/>
<evidence type="ECO:0000313" key="2">
    <source>
        <dbReference type="EMBL" id="QNT78192.1"/>
    </source>
</evidence>
<protein>
    <submittedName>
        <fullName evidence="2">Uncharacterized protein</fullName>
    </submittedName>
</protein>
<dbReference type="EMBL" id="CP060244">
    <property type="protein sequence ID" value="QNT78192.1"/>
    <property type="molecule type" value="Genomic_DNA"/>
</dbReference>
<organism evidence="2 3">
    <name type="scientific">Entomobacter blattae</name>
    <dbReference type="NCBI Taxonomy" id="2762277"/>
    <lineage>
        <taxon>Bacteria</taxon>
        <taxon>Pseudomonadati</taxon>
        <taxon>Pseudomonadota</taxon>
        <taxon>Alphaproteobacteria</taxon>
        <taxon>Acetobacterales</taxon>
        <taxon>Acetobacteraceae</taxon>
        <taxon>Entomobacter</taxon>
    </lineage>
</organism>
<name>A0A7H1NQY2_9PROT</name>
<feature type="transmembrane region" description="Helical" evidence="1">
    <location>
        <begin position="67"/>
        <end position="88"/>
    </location>
</feature>
<accession>A0A7H1NQY2</accession>
<keyword evidence="1" id="KW-1133">Transmembrane helix</keyword>
<keyword evidence="1" id="KW-0472">Membrane</keyword>